<name>A0ABV1TXA3_9ACTN</name>
<dbReference type="EMBL" id="JBEOZM010000076">
    <property type="protein sequence ID" value="MER6274666.1"/>
    <property type="molecule type" value="Genomic_DNA"/>
</dbReference>
<comment type="caution">
    <text evidence="1">The sequence shown here is derived from an EMBL/GenBank/DDBJ whole genome shotgun (WGS) entry which is preliminary data.</text>
</comment>
<keyword evidence="2" id="KW-1185">Reference proteome</keyword>
<gene>
    <name evidence="1" type="ORF">ABT211_46800</name>
</gene>
<dbReference type="Proteomes" id="UP001490365">
    <property type="component" value="Unassembled WGS sequence"/>
</dbReference>
<dbReference type="PROSITE" id="PS51257">
    <property type="entry name" value="PROKAR_LIPOPROTEIN"/>
    <property type="match status" value="1"/>
</dbReference>
<proteinExistence type="predicted"/>
<protein>
    <submittedName>
        <fullName evidence="1">Uncharacterized protein</fullName>
    </submittedName>
</protein>
<reference evidence="1 2" key="1">
    <citation type="submission" date="2024-06" db="EMBL/GenBank/DDBJ databases">
        <title>The Natural Products Discovery Center: Release of the First 8490 Sequenced Strains for Exploring Actinobacteria Biosynthetic Diversity.</title>
        <authorList>
            <person name="Kalkreuter E."/>
            <person name="Kautsar S.A."/>
            <person name="Yang D."/>
            <person name="Bader C.D."/>
            <person name="Teijaro C.N."/>
            <person name="Fluegel L."/>
            <person name="Davis C.M."/>
            <person name="Simpson J.R."/>
            <person name="Lauterbach L."/>
            <person name="Steele A.D."/>
            <person name="Gui C."/>
            <person name="Meng S."/>
            <person name="Li G."/>
            <person name="Viehrig K."/>
            <person name="Ye F."/>
            <person name="Su P."/>
            <person name="Kiefer A.F."/>
            <person name="Nichols A."/>
            <person name="Cepeda A.J."/>
            <person name="Yan W."/>
            <person name="Fan B."/>
            <person name="Jiang Y."/>
            <person name="Adhikari A."/>
            <person name="Zheng C.-J."/>
            <person name="Schuster L."/>
            <person name="Cowan T.M."/>
            <person name="Smanski M.J."/>
            <person name="Chevrette M.G."/>
            <person name="De Carvalho L.P.S."/>
            <person name="Shen B."/>
        </authorList>
    </citation>
    <scope>NUCLEOTIDE SEQUENCE [LARGE SCALE GENOMIC DNA]</scope>
    <source>
        <strain evidence="1 2">NPDC001694</strain>
    </source>
</reference>
<sequence length="74" mass="8165">MLLHERLQALDVSEIQVWAPVTAPASSFATMSSACSCPIPTAARAWRTVNRAPVASCWWWLMWASSWPYASAAL</sequence>
<evidence type="ECO:0000313" key="2">
    <source>
        <dbReference type="Proteomes" id="UP001490365"/>
    </source>
</evidence>
<accession>A0ABV1TXA3</accession>
<evidence type="ECO:0000313" key="1">
    <source>
        <dbReference type="EMBL" id="MER6274666.1"/>
    </source>
</evidence>
<dbReference type="RefSeq" id="WP_351962861.1">
    <property type="nucleotide sequence ID" value="NZ_JBEOZM010000076.1"/>
</dbReference>
<organism evidence="1 2">
    <name type="scientific">Streptomyces sp. 900105755</name>
    <dbReference type="NCBI Taxonomy" id="3154389"/>
    <lineage>
        <taxon>Bacteria</taxon>
        <taxon>Bacillati</taxon>
        <taxon>Actinomycetota</taxon>
        <taxon>Actinomycetes</taxon>
        <taxon>Kitasatosporales</taxon>
        <taxon>Streptomycetaceae</taxon>
        <taxon>Streptomyces</taxon>
    </lineage>
</organism>